<evidence type="ECO:0000313" key="3">
    <source>
        <dbReference type="Proteomes" id="UP001201163"/>
    </source>
</evidence>
<accession>A0AAD4LTA7</accession>
<dbReference type="AlphaFoldDB" id="A0AAD4LTA7"/>
<organism evidence="2 3">
    <name type="scientific">Lactarius akahatsu</name>
    <dbReference type="NCBI Taxonomy" id="416441"/>
    <lineage>
        <taxon>Eukaryota</taxon>
        <taxon>Fungi</taxon>
        <taxon>Dikarya</taxon>
        <taxon>Basidiomycota</taxon>
        <taxon>Agaricomycotina</taxon>
        <taxon>Agaricomycetes</taxon>
        <taxon>Russulales</taxon>
        <taxon>Russulaceae</taxon>
        <taxon>Lactarius</taxon>
    </lineage>
</organism>
<feature type="compositionally biased region" description="Polar residues" evidence="1">
    <location>
        <begin position="20"/>
        <end position="34"/>
    </location>
</feature>
<keyword evidence="3" id="KW-1185">Reference proteome</keyword>
<name>A0AAD4LTA7_9AGAM</name>
<feature type="compositionally biased region" description="Polar residues" evidence="1">
    <location>
        <begin position="42"/>
        <end position="52"/>
    </location>
</feature>
<proteinExistence type="predicted"/>
<evidence type="ECO:0008006" key="4">
    <source>
        <dbReference type="Google" id="ProtNLM"/>
    </source>
</evidence>
<gene>
    <name evidence="2" type="ORF">EDB92DRAFT_742965</name>
</gene>
<dbReference type="Proteomes" id="UP001201163">
    <property type="component" value="Unassembled WGS sequence"/>
</dbReference>
<reference evidence="2" key="1">
    <citation type="submission" date="2022-01" db="EMBL/GenBank/DDBJ databases">
        <title>Comparative genomics reveals a dynamic genome evolution in the ectomycorrhizal milk-cap (Lactarius) mushrooms.</title>
        <authorList>
            <consortium name="DOE Joint Genome Institute"/>
            <person name="Lebreton A."/>
            <person name="Tang N."/>
            <person name="Kuo A."/>
            <person name="LaButti K."/>
            <person name="Drula E."/>
            <person name="Barry K."/>
            <person name="Clum A."/>
            <person name="Lipzen A."/>
            <person name="Mousain D."/>
            <person name="Ng V."/>
            <person name="Wang R."/>
            <person name="Wang X."/>
            <person name="Dai Y."/>
            <person name="Henrissat B."/>
            <person name="Grigoriev I.V."/>
            <person name="Guerin-Laguette A."/>
            <person name="Yu F."/>
            <person name="Martin F.M."/>
        </authorList>
    </citation>
    <scope>NUCLEOTIDE SEQUENCE</scope>
    <source>
        <strain evidence="2">QP</strain>
    </source>
</reference>
<evidence type="ECO:0000256" key="1">
    <source>
        <dbReference type="SAM" id="MobiDB-lite"/>
    </source>
</evidence>
<sequence>MGTELLVSAGAPSVFPLSLPSDSSSGATSHTRNAAQGRCEKQQNGSTHGRRYQTTVGMFPDNVLLEIFDFYRKNYDYTRNPVWEWHLLVHVCKAWRQIVFSSPRRLDLKILCTYGTPVRGNLGLTMKTTSFMHSSTAIVYVVSSFPPAYNGTRGRRSLTQRCSSHSRF</sequence>
<protein>
    <recommendedName>
        <fullName evidence="4">F-box domain-containing protein</fullName>
    </recommendedName>
</protein>
<evidence type="ECO:0000313" key="2">
    <source>
        <dbReference type="EMBL" id="KAH8999717.1"/>
    </source>
</evidence>
<feature type="region of interest" description="Disordered" evidence="1">
    <location>
        <begin position="18"/>
        <end position="52"/>
    </location>
</feature>
<dbReference type="EMBL" id="JAKELL010000003">
    <property type="protein sequence ID" value="KAH8999717.1"/>
    <property type="molecule type" value="Genomic_DNA"/>
</dbReference>
<comment type="caution">
    <text evidence="2">The sequence shown here is derived from an EMBL/GenBank/DDBJ whole genome shotgun (WGS) entry which is preliminary data.</text>
</comment>